<name>A0A8R7UE70_TRIUA</name>
<organism evidence="2 3">
    <name type="scientific">Triticum urartu</name>
    <name type="common">Red wild einkorn</name>
    <name type="synonym">Crithodium urartu</name>
    <dbReference type="NCBI Taxonomy" id="4572"/>
    <lineage>
        <taxon>Eukaryota</taxon>
        <taxon>Viridiplantae</taxon>
        <taxon>Streptophyta</taxon>
        <taxon>Embryophyta</taxon>
        <taxon>Tracheophyta</taxon>
        <taxon>Spermatophyta</taxon>
        <taxon>Magnoliopsida</taxon>
        <taxon>Liliopsida</taxon>
        <taxon>Poales</taxon>
        <taxon>Poaceae</taxon>
        <taxon>BOP clade</taxon>
        <taxon>Pooideae</taxon>
        <taxon>Triticodae</taxon>
        <taxon>Triticeae</taxon>
        <taxon>Triticinae</taxon>
        <taxon>Triticum</taxon>
    </lineage>
</organism>
<proteinExistence type="predicted"/>
<sequence length="55" mass="6021">NLTLLGSNRLNILLFALVCGTIDCNILLIADSCLPNYTTSCSTPQLVEKSHITWI</sequence>
<evidence type="ECO:0000313" key="2">
    <source>
        <dbReference type="EnsemblPlants" id="TuG1812G0500001654.01.T01.cds355060"/>
    </source>
</evidence>
<dbReference type="EnsemblPlants" id="TuG1812G0500001654.01.T01">
    <property type="protein sequence ID" value="TuG1812G0500001654.01.T01.cds355060"/>
    <property type="gene ID" value="TuG1812G0500001654.01"/>
</dbReference>
<protein>
    <submittedName>
        <fullName evidence="2">Uncharacterized protein</fullName>
    </submittedName>
</protein>
<keyword evidence="1" id="KW-0472">Membrane</keyword>
<reference evidence="2" key="3">
    <citation type="submission" date="2022-06" db="UniProtKB">
        <authorList>
            <consortium name="EnsemblPlants"/>
        </authorList>
    </citation>
    <scope>IDENTIFICATION</scope>
</reference>
<evidence type="ECO:0000256" key="1">
    <source>
        <dbReference type="SAM" id="Phobius"/>
    </source>
</evidence>
<evidence type="ECO:0000313" key="3">
    <source>
        <dbReference type="Proteomes" id="UP000015106"/>
    </source>
</evidence>
<keyword evidence="1" id="KW-0812">Transmembrane</keyword>
<reference evidence="2" key="2">
    <citation type="submission" date="2018-03" db="EMBL/GenBank/DDBJ databases">
        <title>The Triticum urartu genome reveals the dynamic nature of wheat genome evolution.</title>
        <authorList>
            <person name="Ling H."/>
            <person name="Ma B."/>
            <person name="Shi X."/>
            <person name="Liu H."/>
            <person name="Dong L."/>
            <person name="Sun H."/>
            <person name="Cao Y."/>
            <person name="Gao Q."/>
            <person name="Zheng S."/>
            <person name="Li Y."/>
            <person name="Yu Y."/>
            <person name="Du H."/>
            <person name="Qi M."/>
            <person name="Li Y."/>
            <person name="Yu H."/>
            <person name="Cui Y."/>
            <person name="Wang N."/>
            <person name="Chen C."/>
            <person name="Wu H."/>
            <person name="Zhao Y."/>
            <person name="Zhang J."/>
            <person name="Li Y."/>
            <person name="Zhou W."/>
            <person name="Zhang B."/>
            <person name="Hu W."/>
            <person name="Eijk M."/>
            <person name="Tang J."/>
            <person name="Witsenboer H."/>
            <person name="Zhao S."/>
            <person name="Li Z."/>
            <person name="Zhang A."/>
            <person name="Wang D."/>
            <person name="Liang C."/>
        </authorList>
    </citation>
    <scope>NUCLEOTIDE SEQUENCE [LARGE SCALE GENOMIC DNA]</scope>
    <source>
        <strain evidence="2">cv. G1812</strain>
    </source>
</reference>
<feature type="transmembrane region" description="Helical" evidence="1">
    <location>
        <begin position="12"/>
        <end position="30"/>
    </location>
</feature>
<keyword evidence="3" id="KW-1185">Reference proteome</keyword>
<dbReference type="Gramene" id="TuG1812G0500001654.01.T01">
    <property type="protein sequence ID" value="TuG1812G0500001654.01.T01.cds355060"/>
    <property type="gene ID" value="TuG1812G0500001654.01"/>
</dbReference>
<reference evidence="3" key="1">
    <citation type="journal article" date="2013" name="Nature">
        <title>Draft genome of the wheat A-genome progenitor Triticum urartu.</title>
        <authorList>
            <person name="Ling H.Q."/>
            <person name="Zhao S."/>
            <person name="Liu D."/>
            <person name="Wang J."/>
            <person name="Sun H."/>
            <person name="Zhang C."/>
            <person name="Fan H."/>
            <person name="Li D."/>
            <person name="Dong L."/>
            <person name="Tao Y."/>
            <person name="Gao C."/>
            <person name="Wu H."/>
            <person name="Li Y."/>
            <person name="Cui Y."/>
            <person name="Guo X."/>
            <person name="Zheng S."/>
            <person name="Wang B."/>
            <person name="Yu K."/>
            <person name="Liang Q."/>
            <person name="Yang W."/>
            <person name="Lou X."/>
            <person name="Chen J."/>
            <person name="Feng M."/>
            <person name="Jian J."/>
            <person name="Zhang X."/>
            <person name="Luo G."/>
            <person name="Jiang Y."/>
            <person name="Liu J."/>
            <person name="Wang Z."/>
            <person name="Sha Y."/>
            <person name="Zhang B."/>
            <person name="Wu H."/>
            <person name="Tang D."/>
            <person name="Shen Q."/>
            <person name="Xue P."/>
            <person name="Zou S."/>
            <person name="Wang X."/>
            <person name="Liu X."/>
            <person name="Wang F."/>
            <person name="Yang Y."/>
            <person name="An X."/>
            <person name="Dong Z."/>
            <person name="Zhang K."/>
            <person name="Zhang X."/>
            <person name="Luo M.C."/>
            <person name="Dvorak J."/>
            <person name="Tong Y."/>
            <person name="Wang J."/>
            <person name="Yang H."/>
            <person name="Li Z."/>
            <person name="Wang D."/>
            <person name="Zhang A."/>
            <person name="Wang J."/>
        </authorList>
    </citation>
    <scope>NUCLEOTIDE SEQUENCE</scope>
    <source>
        <strain evidence="3">cv. G1812</strain>
    </source>
</reference>
<accession>A0A8R7UE70</accession>
<keyword evidence="1" id="KW-1133">Transmembrane helix</keyword>
<dbReference type="Proteomes" id="UP000015106">
    <property type="component" value="Chromosome 5"/>
</dbReference>
<dbReference type="AlphaFoldDB" id="A0A8R7UE70"/>